<proteinExistence type="predicted"/>
<sequence>MKASMSIGDFSRATKLSAKTLRFYHQVELLVPVRVDPVNGYRFYDTEQISAAQVIRNFRLMDMPVEVIRGVLSAPSPHDRDLLIAGHLARMEAQLEATRSAVVSLRGMLYPSLAPVEVIRRSLEPQFVVIIRETINLADLGAWYTGAMDELDALVATAKVSPAGPRGGIWDTELFLNEHGGAALFIPTHAPVPRLPGRAHSELLPAVELAVATHRGTDDTIMQVYGELGRYVTRQGISLAGPIRETYLEGRPGGSQESVTEIGWPISTTSSPPAERI</sequence>
<accession>A0ABX1G1E6</accession>
<dbReference type="EMBL" id="JAAWVT010000001">
    <property type="protein sequence ID" value="NKG19864.1"/>
    <property type="molecule type" value="Genomic_DNA"/>
</dbReference>
<dbReference type="SUPFAM" id="SSF55136">
    <property type="entry name" value="Probable bacterial effector-binding domain"/>
    <property type="match status" value="1"/>
</dbReference>
<dbReference type="Gene3D" id="3.20.80.10">
    <property type="entry name" value="Regulatory factor, effector binding domain"/>
    <property type="match status" value="1"/>
</dbReference>
<gene>
    <name evidence="4" type="ORF">HED64_03945</name>
</gene>
<feature type="domain" description="HTH merR-type" evidence="3">
    <location>
        <begin position="4"/>
        <end position="74"/>
    </location>
</feature>
<protein>
    <submittedName>
        <fullName evidence="4">MerR family transcriptional regulator</fullName>
    </submittedName>
</protein>
<keyword evidence="1" id="KW-0238">DNA-binding</keyword>
<feature type="compositionally biased region" description="Polar residues" evidence="2">
    <location>
        <begin position="266"/>
        <end position="277"/>
    </location>
</feature>
<name>A0ABX1G1E6_9MICC</name>
<feature type="region of interest" description="Disordered" evidence="2">
    <location>
        <begin position="248"/>
        <end position="277"/>
    </location>
</feature>
<dbReference type="InterPro" id="IPR047057">
    <property type="entry name" value="MerR_fam"/>
</dbReference>
<evidence type="ECO:0000313" key="4">
    <source>
        <dbReference type="EMBL" id="NKG19864.1"/>
    </source>
</evidence>
<evidence type="ECO:0000256" key="2">
    <source>
        <dbReference type="SAM" id="MobiDB-lite"/>
    </source>
</evidence>
<dbReference type="PANTHER" id="PTHR30204">
    <property type="entry name" value="REDOX-CYCLING DRUG-SENSING TRANSCRIPTIONAL ACTIVATOR SOXR"/>
    <property type="match status" value="1"/>
</dbReference>
<dbReference type="InterPro" id="IPR010499">
    <property type="entry name" value="AraC_E-bd"/>
</dbReference>
<dbReference type="SMART" id="SM00422">
    <property type="entry name" value="HTH_MERR"/>
    <property type="match status" value="1"/>
</dbReference>
<evidence type="ECO:0000256" key="1">
    <source>
        <dbReference type="ARBA" id="ARBA00023125"/>
    </source>
</evidence>
<dbReference type="InterPro" id="IPR029442">
    <property type="entry name" value="GyrI-like"/>
</dbReference>
<dbReference type="InterPro" id="IPR011256">
    <property type="entry name" value="Reg_factor_effector_dom_sf"/>
</dbReference>
<dbReference type="Proteomes" id="UP000746595">
    <property type="component" value="Unassembled WGS sequence"/>
</dbReference>
<dbReference type="Pfam" id="PF06445">
    <property type="entry name" value="GyrI-like"/>
    <property type="match status" value="1"/>
</dbReference>
<dbReference type="SUPFAM" id="SSF46955">
    <property type="entry name" value="Putative DNA-binding domain"/>
    <property type="match status" value="1"/>
</dbReference>
<dbReference type="CDD" id="cd01107">
    <property type="entry name" value="HTH_BmrR"/>
    <property type="match status" value="1"/>
</dbReference>
<dbReference type="InterPro" id="IPR009061">
    <property type="entry name" value="DNA-bd_dom_put_sf"/>
</dbReference>
<dbReference type="PANTHER" id="PTHR30204:SF97">
    <property type="entry name" value="MERR FAMILY REGULATORY PROTEIN"/>
    <property type="match status" value="1"/>
</dbReference>
<reference evidence="4 5" key="1">
    <citation type="submission" date="2020-04" db="EMBL/GenBank/DDBJ databases">
        <title>Paeniglutamicibacter sp. ANT13_2, a novel actinomycete isolated from sediment in Antarctica.</title>
        <authorList>
            <person name="Sakdapetsiri C."/>
            <person name="Pinyakong O."/>
        </authorList>
    </citation>
    <scope>NUCLEOTIDE SEQUENCE [LARGE SCALE GENOMIC DNA]</scope>
    <source>
        <strain evidence="4 5">ANT13_2</strain>
    </source>
</reference>
<evidence type="ECO:0000313" key="5">
    <source>
        <dbReference type="Proteomes" id="UP000746595"/>
    </source>
</evidence>
<organism evidence="4 5">
    <name type="scientific">Paeniglutamicibacter terrestris</name>
    <dbReference type="NCBI Taxonomy" id="2723403"/>
    <lineage>
        <taxon>Bacteria</taxon>
        <taxon>Bacillati</taxon>
        <taxon>Actinomycetota</taxon>
        <taxon>Actinomycetes</taxon>
        <taxon>Micrococcales</taxon>
        <taxon>Micrococcaceae</taxon>
        <taxon>Paeniglutamicibacter</taxon>
    </lineage>
</organism>
<dbReference type="Pfam" id="PF13411">
    <property type="entry name" value="MerR_1"/>
    <property type="match status" value="1"/>
</dbReference>
<dbReference type="Gene3D" id="1.10.1660.10">
    <property type="match status" value="1"/>
</dbReference>
<dbReference type="RefSeq" id="WP_168150758.1">
    <property type="nucleotide sequence ID" value="NZ_JAAWVT010000001.1"/>
</dbReference>
<comment type="caution">
    <text evidence="4">The sequence shown here is derived from an EMBL/GenBank/DDBJ whole genome shotgun (WGS) entry which is preliminary data.</text>
</comment>
<dbReference type="PROSITE" id="PS50937">
    <property type="entry name" value="HTH_MERR_2"/>
    <property type="match status" value="1"/>
</dbReference>
<dbReference type="InterPro" id="IPR000551">
    <property type="entry name" value="MerR-type_HTH_dom"/>
</dbReference>
<dbReference type="SMART" id="SM00871">
    <property type="entry name" value="AraC_E_bind"/>
    <property type="match status" value="1"/>
</dbReference>
<keyword evidence="5" id="KW-1185">Reference proteome</keyword>
<evidence type="ECO:0000259" key="3">
    <source>
        <dbReference type="PROSITE" id="PS50937"/>
    </source>
</evidence>